<dbReference type="Gene3D" id="3.40.1800.10">
    <property type="entry name" value="His-Me finger endonucleases"/>
    <property type="match status" value="1"/>
</dbReference>
<dbReference type="SUPFAM" id="SSF56672">
    <property type="entry name" value="DNA/RNA polymerases"/>
    <property type="match status" value="1"/>
</dbReference>
<name>A0A9P0CZV0_9CUCU</name>
<evidence type="ECO:0000256" key="1">
    <source>
        <dbReference type="SAM" id="Coils"/>
    </source>
</evidence>
<dbReference type="OrthoDB" id="6602337at2759"/>
<proteinExistence type="predicted"/>
<dbReference type="GO" id="GO:0042575">
    <property type="term" value="C:DNA polymerase complex"/>
    <property type="evidence" value="ECO:0007669"/>
    <property type="project" value="UniProtKB-ARBA"/>
</dbReference>
<keyword evidence="1" id="KW-0175">Coiled coil</keyword>
<reference evidence="2" key="1">
    <citation type="submission" date="2022-01" db="EMBL/GenBank/DDBJ databases">
        <authorList>
            <person name="King R."/>
        </authorList>
    </citation>
    <scope>NUCLEOTIDE SEQUENCE</scope>
</reference>
<dbReference type="InterPro" id="IPR043502">
    <property type="entry name" value="DNA/RNA_pol_sf"/>
</dbReference>
<dbReference type="InterPro" id="IPR038563">
    <property type="entry name" value="Endonuclease_7_sf"/>
</dbReference>
<dbReference type="PANTHER" id="PTHR31511">
    <property type="entry name" value="PROTEIN CBG23764"/>
    <property type="match status" value="1"/>
</dbReference>
<organism evidence="2 3">
    <name type="scientific">Psylliodes chrysocephalus</name>
    <dbReference type="NCBI Taxonomy" id="3402493"/>
    <lineage>
        <taxon>Eukaryota</taxon>
        <taxon>Metazoa</taxon>
        <taxon>Ecdysozoa</taxon>
        <taxon>Arthropoda</taxon>
        <taxon>Hexapoda</taxon>
        <taxon>Insecta</taxon>
        <taxon>Pterygota</taxon>
        <taxon>Neoptera</taxon>
        <taxon>Endopterygota</taxon>
        <taxon>Coleoptera</taxon>
        <taxon>Polyphaga</taxon>
        <taxon>Cucujiformia</taxon>
        <taxon>Chrysomeloidea</taxon>
        <taxon>Chrysomelidae</taxon>
        <taxon>Galerucinae</taxon>
        <taxon>Alticini</taxon>
        <taxon>Psylliodes</taxon>
    </lineage>
</organism>
<dbReference type="GO" id="GO:0071897">
    <property type="term" value="P:DNA biosynthetic process"/>
    <property type="evidence" value="ECO:0007669"/>
    <property type="project" value="UniProtKB-ARBA"/>
</dbReference>
<dbReference type="EMBL" id="OV651816">
    <property type="protein sequence ID" value="CAH1109243.1"/>
    <property type="molecule type" value="Genomic_DNA"/>
</dbReference>
<dbReference type="InterPro" id="IPR012337">
    <property type="entry name" value="RNaseH-like_sf"/>
</dbReference>
<dbReference type="Proteomes" id="UP001153636">
    <property type="component" value="Chromosome 4"/>
</dbReference>
<dbReference type="AlphaFoldDB" id="A0A9P0CZV0"/>
<keyword evidence="3" id="KW-1185">Reference proteome</keyword>
<gene>
    <name evidence="2" type="ORF">PSYICH_LOCUS9940</name>
</gene>
<evidence type="ECO:0008006" key="4">
    <source>
        <dbReference type="Google" id="ProtNLM"/>
    </source>
</evidence>
<sequence>MHIKIAELKRMMCMLKLILNMVGLRLKRGSRVKWIDVNAIFKGRIRTGIIINLKHKEIKNFLKDTFHLFKIRVRNILKTMSMLKINTTFWGDFIKQSGDQELIDRKYFITPNAVVDAGTDLTDWFNNKVVDIVLNKLSEFSEKNSGWAISKIVLLEVAINKYEVGNGTSFIKLPNQILKKQACINVQNRDQSCFFWSIVSALYPPTGNVSRTNSYPHYSTVLNIQGLEIPVKLNQISKFEKFNQISVNIYTLELNESSFYVIVPALLTKNKMERHVNLLLIQDQYFPKLNDYEAPSVDNENIEIKFHYVWIKNLSRLISSQLSKNHNKKFLCDRCLNYFSSQERLDEREKLCQNKNKCKISFPKFDYVEFRNYVYKQKCPFVIYADFESQLENCDNKVSEKTVKYQKHHAFSAGYYLKCSYDDSLSYFNSYRGSDCMQWFANQLSNLASFIESKIKNIIPMVVELDIVKAKICHICEKHFSNKDVIVLDHDHFNGVLRGSAHQACNLNFRKLFVVPIAFHNLTGYDSHFIIKDIAKRGRISILPINMEKYISFTQYDSETNIKFRFIDSYRFMGASLDELVNTLTVENLQNLKKEFNDLNEENFKLLTKKGVFPYDYISNLNKLNDTQLPSKEQFYNRLCDEHISDERYANARNVWQSFTIKNLGEYSDLYMRTDILLLADVMENFRETALNTYGLDPAWYYTMPGYTWDCMLKYTKCKLRILKDVDMVMFIEEGIRGGISVCCNRYSEANNRYMETYDPTKSTKYLFYLDVNNLYGWAMSQFLPYDGFEWVDTNIDVTQIPNDAQEGYVLQVDLEYPEGIHDLHKDFPFCAEHSVPPGSTLTKLMSTLYNKEKYILHYRNLKQALAHGLKLTKIHKVLKFKQSAWLKPYIELNTRLRAAATSCFAKNQFKLANNAVFGKTMENIRFHRTVKLVNSYEGRYGAKNLISSPRFHNRTIFDEDLMAIELKKTQLVFNKPLYIGMTILDISKTCMYNFHYNFMLPTLGVENCGIASVLAEIIAIVFFRTSVTNS</sequence>
<protein>
    <recommendedName>
        <fullName evidence="4">DNA-directed DNA polymerase</fullName>
    </recommendedName>
</protein>
<dbReference type="SUPFAM" id="SSF53098">
    <property type="entry name" value="Ribonuclease H-like"/>
    <property type="match status" value="1"/>
</dbReference>
<dbReference type="InterPro" id="IPR044925">
    <property type="entry name" value="His-Me_finger_sf"/>
</dbReference>
<evidence type="ECO:0000313" key="2">
    <source>
        <dbReference type="EMBL" id="CAH1109243.1"/>
    </source>
</evidence>
<evidence type="ECO:0000313" key="3">
    <source>
        <dbReference type="Proteomes" id="UP001153636"/>
    </source>
</evidence>
<feature type="coiled-coil region" evidence="1">
    <location>
        <begin position="582"/>
        <end position="609"/>
    </location>
</feature>
<dbReference type="SUPFAM" id="SSF54060">
    <property type="entry name" value="His-Me finger endonucleases"/>
    <property type="match status" value="1"/>
</dbReference>
<accession>A0A9P0CZV0</accession>
<dbReference type="PANTHER" id="PTHR31511:SF12">
    <property type="entry name" value="RHO TERMINATION FACTOR N-TERMINAL DOMAIN-CONTAINING PROTEIN"/>
    <property type="match status" value="1"/>
</dbReference>